<dbReference type="GO" id="GO:0016020">
    <property type="term" value="C:membrane"/>
    <property type="evidence" value="ECO:0007669"/>
    <property type="project" value="UniProtKB-SubCell"/>
</dbReference>
<comment type="caution">
    <text evidence="8">The sequence shown here is derived from an EMBL/GenBank/DDBJ whole genome shotgun (WGS) entry which is preliminary data.</text>
</comment>
<reference evidence="8 9" key="1">
    <citation type="journal article" date="2015" name="Genome Announc.">
        <title>Expanding the biotechnology potential of lactobacilli through comparative genomics of 213 strains and associated genera.</title>
        <authorList>
            <person name="Sun Z."/>
            <person name="Harris H.M."/>
            <person name="McCann A."/>
            <person name="Guo C."/>
            <person name="Argimon S."/>
            <person name="Zhang W."/>
            <person name="Yang X."/>
            <person name="Jeffery I.B."/>
            <person name="Cooney J.C."/>
            <person name="Kagawa T.F."/>
            <person name="Liu W."/>
            <person name="Song Y."/>
            <person name="Salvetti E."/>
            <person name="Wrobel A."/>
            <person name="Rasinkangas P."/>
            <person name="Parkhill J."/>
            <person name="Rea M.C."/>
            <person name="O'Sullivan O."/>
            <person name="Ritari J."/>
            <person name="Douillard F.P."/>
            <person name="Paul Ross R."/>
            <person name="Yang R."/>
            <person name="Briner A.E."/>
            <person name="Felis G.E."/>
            <person name="de Vos W.M."/>
            <person name="Barrangou R."/>
            <person name="Klaenhammer T.R."/>
            <person name="Caufield P.W."/>
            <person name="Cui Y."/>
            <person name="Zhang H."/>
            <person name="O'Toole P.W."/>
        </authorList>
    </citation>
    <scope>NUCLEOTIDE SEQUENCE [LARGE SCALE GENOMIC DNA]</scope>
    <source>
        <strain evidence="8 9">DSM 19972</strain>
    </source>
</reference>
<keyword evidence="7" id="KW-0812">Transmembrane</keyword>
<sequence length="295" mass="32503">MEKNENRLLIKGEIIMKKKRNLIIGLVVVVIIAIAGYFSFGGAKTSKSETVTVGLMSGSKQDDAIWKKVAETAKDKYNITLKFKKFTDYSQPNKALTSGSVDLNAFQHYAFLDAWNKANKTNIVAIGKTFITPIRLYSNKIKKVSQISDGATIAIPNDATNESRALFVLKNAGLITLKPDTKLATVKSIAKNPKNLKIKELDASQTARSLSDVTAAVINGNYAQSAGIDYKSAIYVEPVNKDSEQWINIIAANKKDKDKKVYKEVVKAFQTETTKKAIKKAYGTSELAAWDIKLN</sequence>
<dbReference type="STRING" id="1423777.FD46_GL000708"/>
<gene>
    <name evidence="8" type="ORF">FD46_GL000708</name>
</gene>
<dbReference type="PANTHER" id="PTHR30429">
    <property type="entry name" value="D-METHIONINE-BINDING LIPOPROTEIN METQ"/>
    <property type="match status" value="1"/>
</dbReference>
<dbReference type="InterPro" id="IPR004872">
    <property type="entry name" value="Lipoprotein_NlpA"/>
</dbReference>
<evidence type="ECO:0000256" key="3">
    <source>
        <dbReference type="ARBA" id="ARBA00023136"/>
    </source>
</evidence>
<evidence type="ECO:0000313" key="8">
    <source>
        <dbReference type="EMBL" id="KRL05943.1"/>
    </source>
</evidence>
<dbReference type="PIRSF" id="PIRSF002854">
    <property type="entry name" value="MetQ"/>
    <property type="match status" value="1"/>
</dbReference>
<keyword evidence="3 7" id="KW-0472">Membrane</keyword>
<dbReference type="Gene3D" id="3.40.190.10">
    <property type="entry name" value="Periplasmic binding protein-like II"/>
    <property type="match status" value="2"/>
</dbReference>
<dbReference type="PANTHER" id="PTHR30429:SF0">
    <property type="entry name" value="METHIONINE-BINDING LIPOPROTEIN METQ"/>
    <property type="match status" value="1"/>
</dbReference>
<evidence type="ECO:0000256" key="5">
    <source>
        <dbReference type="ARBA" id="ARBA00023288"/>
    </source>
</evidence>
<evidence type="ECO:0000313" key="9">
    <source>
        <dbReference type="Proteomes" id="UP000051686"/>
    </source>
</evidence>
<dbReference type="PATRIC" id="fig|1423777.3.peg.729"/>
<keyword evidence="2" id="KW-0732">Signal</keyword>
<organism evidence="8 9">
    <name type="scientific">Liquorilactobacillus oeni DSM 19972</name>
    <dbReference type="NCBI Taxonomy" id="1423777"/>
    <lineage>
        <taxon>Bacteria</taxon>
        <taxon>Bacillati</taxon>
        <taxon>Bacillota</taxon>
        <taxon>Bacilli</taxon>
        <taxon>Lactobacillales</taxon>
        <taxon>Lactobacillaceae</taxon>
        <taxon>Liquorilactobacillus</taxon>
    </lineage>
</organism>
<keyword evidence="4" id="KW-0564">Palmitate</keyword>
<comment type="similarity">
    <text evidence="6">Belongs to the nlpA lipoprotein family.</text>
</comment>
<keyword evidence="7" id="KW-1133">Transmembrane helix</keyword>
<feature type="transmembrane region" description="Helical" evidence="7">
    <location>
        <begin position="21"/>
        <end position="40"/>
    </location>
</feature>
<dbReference type="EMBL" id="AZEH01000020">
    <property type="protein sequence ID" value="KRL05943.1"/>
    <property type="molecule type" value="Genomic_DNA"/>
</dbReference>
<keyword evidence="9" id="KW-1185">Reference proteome</keyword>
<comment type="subcellular location">
    <subcellularLocation>
        <location evidence="1">Membrane</location>
        <topology evidence="1">Lipid-anchor</topology>
    </subcellularLocation>
</comment>
<accession>A0A0R1MCQ6</accession>
<dbReference type="AlphaFoldDB" id="A0A0R1MCQ6"/>
<dbReference type="Pfam" id="PF03180">
    <property type="entry name" value="Lipoprotein_9"/>
    <property type="match status" value="1"/>
</dbReference>
<evidence type="ECO:0000256" key="2">
    <source>
        <dbReference type="ARBA" id="ARBA00022729"/>
    </source>
</evidence>
<keyword evidence="5 6" id="KW-0449">Lipoprotein</keyword>
<proteinExistence type="inferred from homology"/>
<evidence type="ECO:0000256" key="4">
    <source>
        <dbReference type="ARBA" id="ARBA00023139"/>
    </source>
</evidence>
<evidence type="ECO:0000256" key="7">
    <source>
        <dbReference type="SAM" id="Phobius"/>
    </source>
</evidence>
<dbReference type="SUPFAM" id="SSF53850">
    <property type="entry name" value="Periplasmic binding protein-like II"/>
    <property type="match status" value="1"/>
</dbReference>
<name>A0A0R1MCQ6_9LACO</name>
<evidence type="ECO:0000256" key="6">
    <source>
        <dbReference type="PIRNR" id="PIRNR002854"/>
    </source>
</evidence>
<protein>
    <recommendedName>
        <fullName evidence="6">Lipoprotein</fullName>
    </recommendedName>
</protein>
<evidence type="ECO:0000256" key="1">
    <source>
        <dbReference type="ARBA" id="ARBA00004635"/>
    </source>
</evidence>
<dbReference type="Proteomes" id="UP000051686">
    <property type="component" value="Unassembled WGS sequence"/>
</dbReference>